<name>G7USP1_PSEUP</name>
<evidence type="ECO:0000313" key="3">
    <source>
        <dbReference type="EMBL" id="AER57292.1"/>
    </source>
</evidence>
<reference evidence="3 4" key="1">
    <citation type="journal article" date="2012" name="J. Bacteriol.">
        <title>Complete Genome Sequence of the BTEX-Degrading Bacterium Pseudoxanthomonas spadix BD-a59.</title>
        <authorList>
            <person name="Lee S.H."/>
            <person name="Jin H.M."/>
            <person name="Lee H.J."/>
            <person name="Kim J.M."/>
            <person name="Jeon C.O."/>
        </authorList>
    </citation>
    <scope>NUCLEOTIDE SEQUENCE [LARGE SCALE GENOMIC DNA]</scope>
    <source>
        <strain evidence="3 4">BD-a59</strain>
    </source>
</reference>
<dbReference type="KEGG" id="psd:DSC_13240"/>
<dbReference type="EMBL" id="CP003093">
    <property type="protein sequence ID" value="AER57292.1"/>
    <property type="molecule type" value="Genomic_DNA"/>
</dbReference>
<feature type="chain" id="PRO_5003504317" description="CopL family metal-binding regulatory protein" evidence="2">
    <location>
        <begin position="29"/>
        <end position="141"/>
    </location>
</feature>
<keyword evidence="2" id="KW-0732">Signal</keyword>
<evidence type="ECO:0000256" key="1">
    <source>
        <dbReference type="SAM" id="MobiDB-lite"/>
    </source>
</evidence>
<gene>
    <name evidence="3" type="ordered locus">DSC_13240</name>
</gene>
<dbReference type="eggNOG" id="ENOG5031BDE">
    <property type="taxonomic scope" value="Bacteria"/>
</dbReference>
<protein>
    <recommendedName>
        <fullName evidence="5">CopL family metal-binding regulatory protein</fullName>
    </recommendedName>
</protein>
<evidence type="ECO:0008006" key="5">
    <source>
        <dbReference type="Google" id="ProtNLM"/>
    </source>
</evidence>
<evidence type="ECO:0000256" key="2">
    <source>
        <dbReference type="SAM" id="SignalP"/>
    </source>
</evidence>
<feature type="region of interest" description="Disordered" evidence="1">
    <location>
        <begin position="60"/>
        <end position="82"/>
    </location>
</feature>
<accession>G7USP1</accession>
<dbReference type="NCBIfam" id="NF033807">
    <property type="entry name" value="CopL_fam"/>
    <property type="match status" value="1"/>
</dbReference>
<proteinExistence type="predicted"/>
<dbReference type="Proteomes" id="UP000005870">
    <property type="component" value="Chromosome"/>
</dbReference>
<feature type="signal peptide" evidence="2">
    <location>
        <begin position="1"/>
        <end position="28"/>
    </location>
</feature>
<evidence type="ECO:0000313" key="4">
    <source>
        <dbReference type="Proteomes" id="UP000005870"/>
    </source>
</evidence>
<dbReference type="InterPro" id="IPR048034">
    <property type="entry name" value="CopL-like"/>
</dbReference>
<keyword evidence="4" id="KW-1185">Reference proteome</keyword>
<dbReference type="HOGENOM" id="CLU_1844007_0_0_6"/>
<organism evidence="3 4">
    <name type="scientific">Pseudoxanthomonas spadix (strain BD-a59)</name>
    <dbReference type="NCBI Taxonomy" id="1045855"/>
    <lineage>
        <taxon>Bacteria</taxon>
        <taxon>Pseudomonadati</taxon>
        <taxon>Pseudomonadota</taxon>
        <taxon>Gammaproteobacteria</taxon>
        <taxon>Lysobacterales</taxon>
        <taxon>Lysobacteraceae</taxon>
        <taxon>Pseudoxanthomonas</taxon>
    </lineage>
</organism>
<sequence>MRMPTGSVLLRLFLILALVFNGAGSAAALVHATGQEMAAMDGQPMAAAADASCHEAMASMHGAGSEPGAAVPQAPDKDKAADGADCCKSGACHCGCAQGPCAALPLRSQAPVVGLLAPGIGALAVGHPNPAVPHLIRPPIG</sequence>
<dbReference type="AlphaFoldDB" id="G7USP1"/>
<dbReference type="RefSeq" id="WP_014161465.1">
    <property type="nucleotide sequence ID" value="NC_016147.2"/>
</dbReference>
<dbReference type="STRING" id="1045855.DSC_13240"/>